<accession>A0A835Q5N6</accession>
<gene>
    <name evidence="1" type="ORF">HPP92_018775</name>
</gene>
<evidence type="ECO:0000313" key="1">
    <source>
        <dbReference type="EMBL" id="KAG0464611.1"/>
    </source>
</evidence>
<evidence type="ECO:0000313" key="2">
    <source>
        <dbReference type="Proteomes" id="UP000639772"/>
    </source>
</evidence>
<sequence length="120" mass="13809">MAGITGDCIVGGAWRARRRDAGSPYSDPFLAHHLLFCACRYPPSAAPPSYSPISVARTSSGNSRHRELHHTWRRWIRWTCWSRVACRRLSERLPIINDRWSSPAKLSRRHKKICLSEIEV</sequence>
<comment type="caution">
    <text evidence="1">The sequence shown here is derived from an EMBL/GenBank/DDBJ whole genome shotgun (WGS) entry which is preliminary data.</text>
</comment>
<name>A0A835Q5N6_VANPL</name>
<dbReference type="Proteomes" id="UP000639772">
    <property type="component" value="Chromosome 10"/>
</dbReference>
<organism evidence="1 2">
    <name type="scientific">Vanilla planifolia</name>
    <name type="common">Vanilla</name>
    <dbReference type="NCBI Taxonomy" id="51239"/>
    <lineage>
        <taxon>Eukaryota</taxon>
        <taxon>Viridiplantae</taxon>
        <taxon>Streptophyta</taxon>
        <taxon>Embryophyta</taxon>
        <taxon>Tracheophyta</taxon>
        <taxon>Spermatophyta</taxon>
        <taxon>Magnoliopsida</taxon>
        <taxon>Liliopsida</taxon>
        <taxon>Asparagales</taxon>
        <taxon>Orchidaceae</taxon>
        <taxon>Vanilloideae</taxon>
        <taxon>Vanilleae</taxon>
        <taxon>Vanilla</taxon>
    </lineage>
</organism>
<proteinExistence type="predicted"/>
<reference evidence="1 2" key="1">
    <citation type="journal article" date="2020" name="Nat. Food">
        <title>A phased Vanilla planifolia genome enables genetic improvement of flavour and production.</title>
        <authorList>
            <person name="Hasing T."/>
            <person name="Tang H."/>
            <person name="Brym M."/>
            <person name="Khazi F."/>
            <person name="Huang T."/>
            <person name="Chambers A.H."/>
        </authorList>
    </citation>
    <scope>NUCLEOTIDE SEQUENCE [LARGE SCALE GENOMIC DNA]</scope>
    <source>
        <tissue evidence="1">Leaf</tissue>
    </source>
</reference>
<dbReference type="EMBL" id="JADCNM010000010">
    <property type="protein sequence ID" value="KAG0464611.1"/>
    <property type="molecule type" value="Genomic_DNA"/>
</dbReference>
<protein>
    <submittedName>
        <fullName evidence="1">Uncharacterized protein</fullName>
    </submittedName>
</protein>
<dbReference type="AlphaFoldDB" id="A0A835Q5N6"/>